<dbReference type="EMBL" id="JAAAPK010000004">
    <property type="protein sequence ID" value="NBC41442.1"/>
    <property type="molecule type" value="Genomic_DNA"/>
</dbReference>
<dbReference type="RefSeq" id="WP_139915193.1">
    <property type="nucleotide sequence ID" value="NZ_CBCSLE010000040.1"/>
</dbReference>
<keyword evidence="2" id="KW-1185">Reference proteome</keyword>
<protein>
    <submittedName>
        <fullName evidence="1">Uncharacterized protein</fullName>
    </submittedName>
</protein>
<comment type="caution">
    <text evidence="1">The sequence shown here is derived from an EMBL/GenBank/DDBJ whole genome shotgun (WGS) entry which is preliminary data.</text>
</comment>
<gene>
    <name evidence="1" type="ORF">GTZ93_16615</name>
</gene>
<sequence>MKGYLQSLPGVGTLFQRGEIQPAEVWAFFQHMQSRLRTKTANKADSLEMQLAAEALQRMGILDRQRFLEKYATTVGRTLYLPFEVGVPKGGWDLWAQVVVCVHEHQHVVQHDEEGPSYELAYLTSTSARARSEAEAYTCNLELHYWRYGTLPAVRPIAEGLKNYGCRPEDVEVAAHTLALTSVSVRHGAVVSEATNVALEWLNSHVPHLRAKQG</sequence>
<evidence type="ECO:0000313" key="1">
    <source>
        <dbReference type="EMBL" id="NBC41442.1"/>
    </source>
</evidence>
<dbReference type="AlphaFoldDB" id="A0A7X4YBY2"/>
<dbReference type="Proteomes" id="UP000537825">
    <property type="component" value="Unassembled WGS sequence"/>
</dbReference>
<organism evidence="1 2">
    <name type="scientific">Corallococcus exiguus</name>
    <dbReference type="NCBI Taxonomy" id="83462"/>
    <lineage>
        <taxon>Bacteria</taxon>
        <taxon>Pseudomonadati</taxon>
        <taxon>Myxococcota</taxon>
        <taxon>Myxococcia</taxon>
        <taxon>Myxococcales</taxon>
        <taxon>Cystobacterineae</taxon>
        <taxon>Myxococcaceae</taxon>
        <taxon>Corallococcus</taxon>
    </lineage>
</organism>
<accession>A0A7X4YBY2</accession>
<proteinExistence type="predicted"/>
<evidence type="ECO:0000313" key="2">
    <source>
        <dbReference type="Proteomes" id="UP000537825"/>
    </source>
</evidence>
<reference evidence="1 2" key="1">
    <citation type="submission" date="2020-01" db="EMBL/GenBank/DDBJ databases">
        <title>The draft genome sequence of Corallococcus exiguus DSM 14696.</title>
        <authorList>
            <person name="Zhang X."/>
            <person name="Zhu H."/>
        </authorList>
    </citation>
    <scope>NUCLEOTIDE SEQUENCE [LARGE SCALE GENOMIC DNA]</scope>
    <source>
        <strain evidence="1 2">DSM 14696</strain>
    </source>
</reference>
<name>A0A7X4YBY2_9BACT</name>